<accession>M8BGD6</accession>
<sequence>MEQHRRRRATPPAATILATNLLAHLLLEQASPEASPSTKPRAIFVKLVKNGQELDGDYDEMLNHSDHDEVQPDDVQEEIDLDDYDEMLKFLGPKRLEMLMTCQVTALKSMKLEVDKSMTKAGKLPTSKRRTRNIFGFSFFFEIESYSSMLAGSLRFPYGELMELWKIFNLLKSWEIWKIFKLVKIW</sequence>
<protein>
    <submittedName>
        <fullName evidence="1">Uncharacterized protein</fullName>
    </submittedName>
</protein>
<dbReference type="EnsemblPlants" id="EMT05773">
    <property type="protein sequence ID" value="EMT05773"/>
    <property type="gene ID" value="F775_24882"/>
</dbReference>
<reference evidence="1" key="1">
    <citation type="submission" date="2015-06" db="UniProtKB">
        <authorList>
            <consortium name="EnsemblPlants"/>
        </authorList>
    </citation>
    <scope>IDENTIFICATION</scope>
</reference>
<evidence type="ECO:0000313" key="1">
    <source>
        <dbReference type="EnsemblPlants" id="EMT05773"/>
    </source>
</evidence>
<organism evidence="1">
    <name type="scientific">Aegilops tauschii</name>
    <name type="common">Tausch's goatgrass</name>
    <name type="synonym">Aegilops squarrosa</name>
    <dbReference type="NCBI Taxonomy" id="37682"/>
    <lineage>
        <taxon>Eukaryota</taxon>
        <taxon>Viridiplantae</taxon>
        <taxon>Streptophyta</taxon>
        <taxon>Embryophyta</taxon>
        <taxon>Tracheophyta</taxon>
        <taxon>Spermatophyta</taxon>
        <taxon>Magnoliopsida</taxon>
        <taxon>Liliopsida</taxon>
        <taxon>Poales</taxon>
        <taxon>Poaceae</taxon>
        <taxon>BOP clade</taxon>
        <taxon>Pooideae</taxon>
        <taxon>Triticodae</taxon>
        <taxon>Triticeae</taxon>
        <taxon>Triticinae</taxon>
        <taxon>Aegilops</taxon>
    </lineage>
</organism>
<proteinExistence type="predicted"/>
<name>M8BGD6_AEGTA</name>
<dbReference type="AlphaFoldDB" id="M8BGD6"/>